<dbReference type="AlphaFoldDB" id="A0A4P7NED5"/>
<evidence type="ECO:0000313" key="1">
    <source>
        <dbReference type="EMBL" id="QBZ60204.1"/>
    </source>
</evidence>
<name>A0A4P7NED5_PYROR</name>
<dbReference type="EMBL" id="CP034207">
    <property type="protein sequence ID" value="QBZ60204.1"/>
    <property type="molecule type" value="Genomic_DNA"/>
</dbReference>
<dbReference type="VEuPathDB" id="FungiDB:M_BR32_EuGene_00129731"/>
<proteinExistence type="predicted"/>
<sequence length="131" mass="14143">MQITATIIPLTLVLLQACGVSAAAVGAGFAFYGAVAAGGAPNKGAQSPGYECEICVGYRPYAEPILGCETGKPTDVVTIEDKKAEDYDQVFRVRILKDCKWKVIEPRSMPYNYYIQAQKQGLTPKVATNIH</sequence>
<accession>A0A4P7NED5</accession>
<evidence type="ECO:0000313" key="2">
    <source>
        <dbReference type="Proteomes" id="UP000294847"/>
    </source>
</evidence>
<protein>
    <submittedName>
        <fullName evidence="1">Uncharacterized protein</fullName>
    </submittedName>
</protein>
<gene>
    <name evidence="1" type="ORF">PoMZ_07142</name>
</gene>
<organism evidence="1 2">
    <name type="scientific">Pyricularia oryzae</name>
    <name type="common">Rice blast fungus</name>
    <name type="synonym">Magnaporthe oryzae</name>
    <dbReference type="NCBI Taxonomy" id="318829"/>
    <lineage>
        <taxon>Eukaryota</taxon>
        <taxon>Fungi</taxon>
        <taxon>Dikarya</taxon>
        <taxon>Ascomycota</taxon>
        <taxon>Pezizomycotina</taxon>
        <taxon>Sordariomycetes</taxon>
        <taxon>Sordariomycetidae</taxon>
        <taxon>Magnaporthales</taxon>
        <taxon>Pyriculariaceae</taxon>
        <taxon>Pyricularia</taxon>
    </lineage>
</organism>
<reference evidence="1 2" key="1">
    <citation type="journal article" date="2019" name="Mol. Biol. Evol.">
        <title>Blast fungal genomes show frequent chromosomal changes, gene gains and losses, and effector gene turnover.</title>
        <authorList>
            <person name="Gomez Luciano L.B."/>
            <person name="Jason Tsai I."/>
            <person name="Chuma I."/>
            <person name="Tosa Y."/>
            <person name="Chen Y.H."/>
            <person name="Li J.Y."/>
            <person name="Li M.Y."/>
            <person name="Jade Lu M.Y."/>
            <person name="Nakayashiki H."/>
            <person name="Li W.H."/>
        </authorList>
    </citation>
    <scope>NUCLEOTIDE SEQUENCE [LARGE SCALE GENOMIC DNA]</scope>
    <source>
        <strain evidence="1">MZ5-1-6</strain>
    </source>
</reference>
<dbReference type="Proteomes" id="UP000294847">
    <property type="component" value="Chromosome 4"/>
</dbReference>